<dbReference type="EMBL" id="JBHSHD010000005">
    <property type="protein sequence ID" value="MFC4819671.1"/>
    <property type="molecule type" value="Genomic_DNA"/>
</dbReference>
<name>A0ABV9QRG8_9GAMM</name>
<comment type="caution">
    <text evidence="2">The sequence shown here is derived from an EMBL/GenBank/DDBJ whole genome shotgun (WGS) entry which is preliminary data.</text>
</comment>
<dbReference type="Pfam" id="PF04168">
    <property type="entry name" value="Alpha-E"/>
    <property type="match status" value="1"/>
</dbReference>
<dbReference type="InterPro" id="IPR051680">
    <property type="entry name" value="ATP-dep_Glu-Cys_Ligase-2"/>
</dbReference>
<evidence type="ECO:0000259" key="1">
    <source>
        <dbReference type="Pfam" id="PF04168"/>
    </source>
</evidence>
<dbReference type="Proteomes" id="UP001595886">
    <property type="component" value="Unassembled WGS sequence"/>
</dbReference>
<dbReference type="PANTHER" id="PTHR34595:SF7">
    <property type="entry name" value="SLL1039 PROTEIN"/>
    <property type="match status" value="1"/>
</dbReference>
<protein>
    <submittedName>
        <fullName evidence="2">Alpha-E domain-containing protein</fullName>
    </submittedName>
</protein>
<organism evidence="2 3">
    <name type="scientific">Dokdonella ginsengisoli</name>
    <dbReference type="NCBI Taxonomy" id="363846"/>
    <lineage>
        <taxon>Bacteria</taxon>
        <taxon>Pseudomonadati</taxon>
        <taxon>Pseudomonadota</taxon>
        <taxon>Gammaproteobacteria</taxon>
        <taxon>Lysobacterales</taxon>
        <taxon>Rhodanobacteraceae</taxon>
        <taxon>Dokdonella</taxon>
    </lineage>
</organism>
<dbReference type="PANTHER" id="PTHR34595">
    <property type="entry name" value="BLR5612 PROTEIN"/>
    <property type="match status" value="1"/>
</dbReference>
<gene>
    <name evidence="2" type="ORF">ACFO6Q_05025</name>
</gene>
<evidence type="ECO:0000313" key="3">
    <source>
        <dbReference type="Proteomes" id="UP001595886"/>
    </source>
</evidence>
<evidence type="ECO:0000313" key="2">
    <source>
        <dbReference type="EMBL" id="MFC4819671.1"/>
    </source>
</evidence>
<feature type="domain" description="DUF403" evidence="1">
    <location>
        <begin position="1"/>
        <end position="312"/>
    </location>
</feature>
<keyword evidence="3" id="KW-1185">Reference proteome</keyword>
<dbReference type="RefSeq" id="WP_380019464.1">
    <property type="nucleotide sequence ID" value="NZ_JBHSHD010000005.1"/>
</dbReference>
<proteinExistence type="predicted"/>
<sequence length="314" mass="35517">MLSRVAENLYWFSRYLRRAENTARLVGVTNQLQLDLPRSVRFAWHPLLDTLGAGETFHALHPDSAAAVVESEAVHFLLLDERNPNSMLSALKAARDSLRSVRETVPAELWERVNGTFLWVGENGERALMRRYRMDLINRVVDDSLTATGILTSNVSHDIGFQFLRLGTAIEQADMTTRLIDAGASGLIRPRAAEELDAYQATQWMSVLRSLAAYQMYRRHVRQRVSARQALQFLLQNAEFPRSVTYCLAGIRHTLSLMPPKGRAPEEALRHTLALAREADADELVESGLREWMDRIQLGLAQLHHAVGEAYFRG</sequence>
<accession>A0ABV9QRG8</accession>
<dbReference type="InterPro" id="IPR007296">
    <property type="entry name" value="DUF403"/>
</dbReference>
<reference evidence="3" key="1">
    <citation type="journal article" date="2019" name="Int. J. Syst. Evol. Microbiol.">
        <title>The Global Catalogue of Microorganisms (GCM) 10K type strain sequencing project: providing services to taxonomists for standard genome sequencing and annotation.</title>
        <authorList>
            <consortium name="The Broad Institute Genomics Platform"/>
            <consortium name="The Broad Institute Genome Sequencing Center for Infectious Disease"/>
            <person name="Wu L."/>
            <person name="Ma J."/>
        </authorList>
    </citation>
    <scope>NUCLEOTIDE SEQUENCE [LARGE SCALE GENOMIC DNA]</scope>
    <source>
        <strain evidence="3">CCUG 30340</strain>
    </source>
</reference>